<comment type="caution">
    <text evidence="3">The sequence shown here is derived from an EMBL/GenBank/DDBJ whole genome shotgun (WGS) entry which is preliminary data.</text>
</comment>
<reference evidence="3 4" key="1">
    <citation type="submission" date="2023-08" db="EMBL/GenBank/DDBJ databases">
        <title>A Necator americanus chromosomal reference genome.</title>
        <authorList>
            <person name="Ilik V."/>
            <person name="Petrzelkova K.J."/>
            <person name="Pardy F."/>
            <person name="Fuh T."/>
            <person name="Niatou-Singa F.S."/>
            <person name="Gouil Q."/>
            <person name="Baker L."/>
            <person name="Ritchie M.E."/>
            <person name="Jex A.R."/>
            <person name="Gazzola D."/>
            <person name="Li H."/>
            <person name="Toshio Fujiwara R."/>
            <person name="Zhan B."/>
            <person name="Aroian R.V."/>
            <person name="Pafco B."/>
            <person name="Schwarz E.M."/>
        </authorList>
    </citation>
    <scope>NUCLEOTIDE SEQUENCE [LARGE SCALE GENOMIC DNA]</scope>
    <source>
        <strain evidence="3 4">Aroian</strain>
        <tissue evidence="3">Whole animal</tissue>
    </source>
</reference>
<evidence type="ECO:0000313" key="4">
    <source>
        <dbReference type="Proteomes" id="UP001303046"/>
    </source>
</evidence>
<feature type="region of interest" description="Disordered" evidence="1">
    <location>
        <begin position="54"/>
        <end position="119"/>
    </location>
</feature>
<evidence type="ECO:0000313" key="3">
    <source>
        <dbReference type="EMBL" id="KAK6751694.1"/>
    </source>
</evidence>
<dbReference type="Proteomes" id="UP001303046">
    <property type="component" value="Unassembled WGS sequence"/>
</dbReference>
<organism evidence="3 4">
    <name type="scientific">Necator americanus</name>
    <name type="common">Human hookworm</name>
    <dbReference type="NCBI Taxonomy" id="51031"/>
    <lineage>
        <taxon>Eukaryota</taxon>
        <taxon>Metazoa</taxon>
        <taxon>Ecdysozoa</taxon>
        <taxon>Nematoda</taxon>
        <taxon>Chromadorea</taxon>
        <taxon>Rhabditida</taxon>
        <taxon>Rhabditina</taxon>
        <taxon>Rhabditomorpha</taxon>
        <taxon>Strongyloidea</taxon>
        <taxon>Ancylostomatidae</taxon>
        <taxon>Bunostominae</taxon>
        <taxon>Necator</taxon>
    </lineage>
</organism>
<feature type="chain" id="PRO_5045948972" evidence="2">
    <location>
        <begin position="18"/>
        <end position="119"/>
    </location>
</feature>
<sequence length="119" mass="13320">MLFILIVIFLSQELLQAREQINALSISLRDSQATKTEAQVTALMKRNEKLASSVFGAELPDGGGGATSRLGSRAHRKDPSHRTPLEQGRMGHRYQRLRRKPKPLEYASGEGDTQISYQR</sequence>
<keyword evidence="2" id="KW-0732">Signal</keyword>
<evidence type="ECO:0000256" key="2">
    <source>
        <dbReference type="SAM" id="SignalP"/>
    </source>
</evidence>
<accession>A0ABR1DMP5</accession>
<gene>
    <name evidence="3" type="primary">Necator_chrIV.g16531</name>
    <name evidence="3" type="ORF">RB195_003234</name>
</gene>
<feature type="signal peptide" evidence="2">
    <location>
        <begin position="1"/>
        <end position="17"/>
    </location>
</feature>
<protein>
    <submittedName>
        <fullName evidence="3">Uncharacterized protein</fullName>
    </submittedName>
</protein>
<feature type="compositionally biased region" description="Basic residues" evidence="1">
    <location>
        <begin position="90"/>
        <end position="101"/>
    </location>
</feature>
<evidence type="ECO:0000256" key="1">
    <source>
        <dbReference type="SAM" id="MobiDB-lite"/>
    </source>
</evidence>
<name>A0ABR1DMP5_NECAM</name>
<proteinExistence type="predicted"/>
<keyword evidence="4" id="KW-1185">Reference proteome</keyword>
<dbReference type="EMBL" id="JAVFWL010000004">
    <property type="protein sequence ID" value="KAK6751694.1"/>
    <property type="molecule type" value="Genomic_DNA"/>
</dbReference>